<dbReference type="EMBL" id="MHNI01000027">
    <property type="protein sequence ID" value="OGZ41650.1"/>
    <property type="molecule type" value="Genomic_DNA"/>
</dbReference>
<evidence type="ECO:0000313" key="2">
    <source>
        <dbReference type="EMBL" id="OGZ41650.1"/>
    </source>
</evidence>
<feature type="transmembrane region" description="Helical" evidence="1">
    <location>
        <begin position="114"/>
        <end position="140"/>
    </location>
</feature>
<comment type="caution">
    <text evidence="2">The sequence shown here is derived from an EMBL/GenBank/DDBJ whole genome shotgun (WGS) entry which is preliminary data.</text>
</comment>
<keyword evidence="1" id="KW-1133">Transmembrane helix</keyword>
<feature type="transmembrane region" description="Helical" evidence="1">
    <location>
        <begin position="180"/>
        <end position="199"/>
    </location>
</feature>
<sequence>MTRTILLPSQLLGTFAILAFVPTGTFKAVLLLLLWTITFWPIRKKEFLLFVLINIIFVFSDLGAIRNNFFSFTKPDIGALPYFEFFMWGFYLMHAKRMLNGPYPPRIEPVVILLASSFAAIFVIAPVGSAVLILSASVLLLSLWKFHERADVLYFTYLSGIGVIVEYIGLYFNLWQYSQGYLLSFVQIIIMWGAAGLYFRRLVGPLFYENEKVNQ</sequence>
<feature type="transmembrane region" description="Helical" evidence="1">
    <location>
        <begin position="47"/>
        <end position="65"/>
    </location>
</feature>
<reference evidence="2 3" key="1">
    <citation type="journal article" date="2016" name="Nat. Commun.">
        <title>Thousands of microbial genomes shed light on interconnected biogeochemical processes in an aquifer system.</title>
        <authorList>
            <person name="Anantharaman K."/>
            <person name="Brown C.T."/>
            <person name="Hug L.A."/>
            <person name="Sharon I."/>
            <person name="Castelle C.J."/>
            <person name="Probst A.J."/>
            <person name="Thomas B.C."/>
            <person name="Singh A."/>
            <person name="Wilkins M.J."/>
            <person name="Karaoz U."/>
            <person name="Brodie E.L."/>
            <person name="Williams K.H."/>
            <person name="Hubbard S.S."/>
            <person name="Banfield J.F."/>
        </authorList>
    </citation>
    <scope>NUCLEOTIDE SEQUENCE [LARGE SCALE GENOMIC DNA]</scope>
</reference>
<dbReference type="AlphaFoldDB" id="A0A1G2FVK6"/>
<organism evidence="2 3">
    <name type="scientific">Candidatus Ryanbacteria bacterium RIFCSPHIGHO2_01_45_13</name>
    <dbReference type="NCBI Taxonomy" id="1802112"/>
    <lineage>
        <taxon>Bacteria</taxon>
        <taxon>Candidatus Ryaniibacteriota</taxon>
    </lineage>
</organism>
<evidence type="ECO:0000256" key="1">
    <source>
        <dbReference type="SAM" id="Phobius"/>
    </source>
</evidence>
<protein>
    <submittedName>
        <fullName evidence="2">Uncharacterized protein</fullName>
    </submittedName>
</protein>
<feature type="transmembrane region" description="Helical" evidence="1">
    <location>
        <begin position="12"/>
        <end position="35"/>
    </location>
</feature>
<evidence type="ECO:0000313" key="3">
    <source>
        <dbReference type="Proteomes" id="UP000176700"/>
    </source>
</evidence>
<feature type="transmembrane region" description="Helical" evidence="1">
    <location>
        <begin position="77"/>
        <end position="94"/>
    </location>
</feature>
<keyword evidence="1" id="KW-0472">Membrane</keyword>
<name>A0A1G2FVK6_9BACT</name>
<keyword evidence="1" id="KW-0812">Transmembrane</keyword>
<proteinExistence type="predicted"/>
<dbReference type="Proteomes" id="UP000176700">
    <property type="component" value="Unassembled WGS sequence"/>
</dbReference>
<feature type="transmembrane region" description="Helical" evidence="1">
    <location>
        <begin position="152"/>
        <end position="174"/>
    </location>
</feature>
<gene>
    <name evidence="2" type="ORF">A2W41_05050</name>
</gene>
<accession>A0A1G2FVK6</accession>